<dbReference type="EMBL" id="KQ761419">
    <property type="protein sequence ID" value="OAD57548.1"/>
    <property type="molecule type" value="Genomic_DNA"/>
</dbReference>
<evidence type="ECO:0000313" key="15">
    <source>
        <dbReference type="EMBL" id="OAD57548.1"/>
    </source>
</evidence>
<evidence type="ECO:0000256" key="7">
    <source>
        <dbReference type="ARBA" id="ARBA00023157"/>
    </source>
</evidence>
<keyword evidence="4 11" id="KW-0812">Transmembrane</keyword>
<dbReference type="PANTHER" id="PTHR11309">
    <property type="entry name" value="FRIZZLED"/>
    <property type="match status" value="1"/>
</dbReference>
<evidence type="ECO:0000256" key="6">
    <source>
        <dbReference type="ARBA" id="ARBA00023136"/>
    </source>
</evidence>
<dbReference type="Proteomes" id="UP000250275">
    <property type="component" value="Unassembled WGS sequence"/>
</dbReference>
<dbReference type="SMART" id="SM00063">
    <property type="entry name" value="FRI"/>
    <property type="match status" value="1"/>
</dbReference>
<feature type="transmembrane region" description="Helical" evidence="11">
    <location>
        <begin position="401"/>
        <end position="431"/>
    </location>
</feature>
<keyword evidence="8" id="KW-0675">Receptor</keyword>
<feature type="signal peptide" evidence="12">
    <location>
        <begin position="1"/>
        <end position="30"/>
    </location>
</feature>
<feature type="region of interest" description="Disordered" evidence="10">
    <location>
        <begin position="40"/>
        <end position="59"/>
    </location>
</feature>
<dbReference type="InterPro" id="IPR036790">
    <property type="entry name" value="Frizzled_dom_sf"/>
</dbReference>
<dbReference type="CDD" id="cd07456">
    <property type="entry name" value="CRD_FZ5_like"/>
    <property type="match status" value="1"/>
</dbReference>
<evidence type="ECO:0000259" key="13">
    <source>
        <dbReference type="PROSITE" id="PS50038"/>
    </source>
</evidence>
<feature type="domain" description="G-protein coupled receptors family 2 profile 2" evidence="14">
    <location>
        <begin position="322"/>
        <end position="516"/>
    </location>
</feature>
<dbReference type="PANTHER" id="PTHR11309:SF126">
    <property type="entry name" value="FRIZZLED-2"/>
    <property type="match status" value="1"/>
</dbReference>
<dbReference type="InterPro" id="IPR015526">
    <property type="entry name" value="Frizzled/SFRP"/>
</dbReference>
<accession>A0A310SPC6</accession>
<feature type="disulfide bond" evidence="9">
    <location>
        <begin position="178"/>
        <end position="202"/>
    </location>
</feature>
<dbReference type="Gene3D" id="1.10.2000.10">
    <property type="entry name" value="Frizzled cysteine-rich domain"/>
    <property type="match status" value="1"/>
</dbReference>
<keyword evidence="16" id="KW-1185">Reference proteome</keyword>
<dbReference type="InterPro" id="IPR020067">
    <property type="entry name" value="Frizzled_dom"/>
</dbReference>
<keyword evidence="3" id="KW-0217">Developmental protein</keyword>
<dbReference type="PROSITE" id="PS50261">
    <property type="entry name" value="G_PROTEIN_RECEP_F2_4"/>
    <property type="match status" value="1"/>
</dbReference>
<evidence type="ECO:0000256" key="3">
    <source>
        <dbReference type="ARBA" id="ARBA00022473"/>
    </source>
</evidence>
<comment type="caution">
    <text evidence="9">Lacks conserved residue(s) required for the propagation of feature annotation.</text>
</comment>
<dbReference type="OrthoDB" id="10053709at2759"/>
<proteinExistence type="inferred from homology"/>
<dbReference type="GO" id="GO:0042813">
    <property type="term" value="F:Wnt receptor activity"/>
    <property type="evidence" value="ECO:0007669"/>
    <property type="project" value="TreeGrafter"/>
</dbReference>
<evidence type="ECO:0000256" key="1">
    <source>
        <dbReference type="ARBA" id="ARBA00004141"/>
    </source>
</evidence>
<evidence type="ECO:0000256" key="12">
    <source>
        <dbReference type="SAM" id="SignalP"/>
    </source>
</evidence>
<reference evidence="15 16" key="1">
    <citation type="submission" date="2015-07" db="EMBL/GenBank/DDBJ databases">
        <title>The genome of Eufriesea mexicana.</title>
        <authorList>
            <person name="Pan H."/>
            <person name="Kapheim K."/>
        </authorList>
    </citation>
    <scope>NUCLEOTIDE SEQUENCE [LARGE SCALE GENOMIC DNA]</scope>
    <source>
        <strain evidence="15">0111107269</strain>
        <tissue evidence="15">Whole body</tissue>
    </source>
</reference>
<organism evidence="15 16">
    <name type="scientific">Eufriesea mexicana</name>
    <dbReference type="NCBI Taxonomy" id="516756"/>
    <lineage>
        <taxon>Eukaryota</taxon>
        <taxon>Metazoa</taxon>
        <taxon>Ecdysozoa</taxon>
        <taxon>Arthropoda</taxon>
        <taxon>Hexapoda</taxon>
        <taxon>Insecta</taxon>
        <taxon>Pterygota</taxon>
        <taxon>Neoptera</taxon>
        <taxon>Endopterygota</taxon>
        <taxon>Hymenoptera</taxon>
        <taxon>Apocrita</taxon>
        <taxon>Aculeata</taxon>
        <taxon>Apoidea</taxon>
        <taxon>Anthophila</taxon>
        <taxon>Apidae</taxon>
        <taxon>Eufriesea</taxon>
    </lineage>
</organism>
<keyword evidence="5 11" id="KW-1133">Transmembrane helix</keyword>
<feature type="transmembrane region" description="Helical" evidence="11">
    <location>
        <begin position="443"/>
        <end position="464"/>
    </location>
</feature>
<feature type="domain" description="FZ" evidence="13">
    <location>
        <begin position="101"/>
        <end position="218"/>
    </location>
</feature>
<evidence type="ECO:0000313" key="16">
    <source>
        <dbReference type="Proteomes" id="UP000250275"/>
    </source>
</evidence>
<comment type="similarity">
    <text evidence="2">Belongs to the G-protein coupled receptor Fz/Smo family.</text>
</comment>
<dbReference type="GO" id="GO:0060070">
    <property type="term" value="P:canonical Wnt signaling pathway"/>
    <property type="evidence" value="ECO:0007669"/>
    <property type="project" value="TreeGrafter"/>
</dbReference>
<protein>
    <submittedName>
        <fullName evidence="15">Frizzled-2</fullName>
    </submittedName>
</protein>
<feature type="transmembrane region" description="Helical" evidence="11">
    <location>
        <begin position="357"/>
        <end position="374"/>
    </location>
</feature>
<evidence type="ECO:0000256" key="5">
    <source>
        <dbReference type="ARBA" id="ARBA00022989"/>
    </source>
</evidence>
<feature type="transmembrane region" description="Helical" evidence="11">
    <location>
        <begin position="322"/>
        <end position="345"/>
    </location>
</feature>
<dbReference type="SUPFAM" id="SSF63501">
    <property type="entry name" value="Frizzled cysteine-rich domain"/>
    <property type="match status" value="1"/>
</dbReference>
<evidence type="ECO:0000256" key="2">
    <source>
        <dbReference type="ARBA" id="ARBA00008077"/>
    </source>
</evidence>
<gene>
    <name evidence="15" type="ORF">WN48_01806</name>
</gene>
<keyword evidence="12" id="KW-0732">Signal</keyword>
<dbReference type="GO" id="GO:0005886">
    <property type="term" value="C:plasma membrane"/>
    <property type="evidence" value="ECO:0007669"/>
    <property type="project" value="TreeGrafter"/>
</dbReference>
<feature type="compositionally biased region" description="Basic and acidic residues" evidence="10">
    <location>
        <begin position="801"/>
        <end position="810"/>
    </location>
</feature>
<evidence type="ECO:0000256" key="10">
    <source>
        <dbReference type="SAM" id="MobiDB-lite"/>
    </source>
</evidence>
<dbReference type="InterPro" id="IPR000539">
    <property type="entry name" value="Frizzled/Smoothened_7TM"/>
</dbReference>
<feature type="disulfide bond" evidence="9">
    <location>
        <begin position="174"/>
        <end position="215"/>
    </location>
</feature>
<evidence type="ECO:0000259" key="14">
    <source>
        <dbReference type="PROSITE" id="PS50261"/>
    </source>
</evidence>
<dbReference type="GO" id="GO:0035567">
    <property type="term" value="P:non-canonical Wnt signaling pathway"/>
    <property type="evidence" value="ECO:0007669"/>
    <property type="project" value="TreeGrafter"/>
</dbReference>
<dbReference type="Pfam" id="PF01534">
    <property type="entry name" value="Frizzled"/>
    <property type="match status" value="1"/>
</dbReference>
<sequence>MGFVRRTKLLPSRTMASLLPLLLLAVLSNARLESAISPVSNVGSVSSGSSSSSSSASSSSMVSVVPGSGSASGSMVGSGNSVVGGDSSGLGHSSLGGGTVNGNGRCEEIMIPMCQGIGYNLTAMPNDNQEEAGLEVHQFWPLVAINSSPVLKFFLCSVYTPICLPDYTKPLPACRSVCERARAGCAPLMQQYVFSWPEIMACEKLPTQGGPENLCMEQDNHTSSTDMGPGTEEQTLPEYQTALSRATGRFWGGGTVILGPISGSSTSNVGNGTGLAGMAVSGVIPAPPISIVRSIVQDIAGVPNCTLPCHGAFLTPEEREFAAVWLALWSGLCAASMLVTVTTFLIDTQRFKYPERLIVFLSACYFAVSVGYLSRSVFGHEEIACDGLAPKSRAQGPEARVAVFLMVYFFGMASSVWWVIFAFTWFLAAALKWDNEAIVSYSQYFHLVAWLAPAVQTFSAYLAVGLAGDRVAGGCTVAPEGIRSFILVPLFVYPLLGTSFLLAGFVSLFRIRSVVKRQPGAKAESGFVSLFRIRSVVKRQPGAKAETGETDDTHRRVQCSLHATSRSSVGLSHVRDDVTKRVARFAGMPLSTKSMTSLLRPDAQVLYGARSGGHGGGGAEMVAGVAGVNGGIGSTSIKGVVGHVGVPYPPAPGPDSALLPPGSVASASQHYLHDHVLKQPPLLHPFASVSRRHTQHTASHTAPHTPHSAATIYSRRSLAPTGPLTPAHGLAPSYTQVTEANDPFYQSREFSGEIPVIGETRSANAVRILPPEQSVYMVYLNPRRGDTRGRRDPAPVIDSKLPLKDAEDSSPRMLTEEPFNDVIRRVREKNRFPSSDQHIRPFLNIKLNKYRKTRKIINPATNMKKPKSNTKSDEMDTSVLSDEENSKSSSTGMVTEPDY</sequence>
<evidence type="ECO:0000256" key="11">
    <source>
        <dbReference type="SAM" id="Phobius"/>
    </source>
</evidence>
<feature type="chain" id="PRO_5016315243" evidence="12">
    <location>
        <begin position="31"/>
        <end position="899"/>
    </location>
</feature>
<evidence type="ECO:0000256" key="4">
    <source>
        <dbReference type="ARBA" id="ARBA00022692"/>
    </source>
</evidence>
<dbReference type="InterPro" id="IPR017981">
    <property type="entry name" value="GPCR_2-like_7TM"/>
</dbReference>
<evidence type="ECO:0000256" key="8">
    <source>
        <dbReference type="ARBA" id="ARBA00023170"/>
    </source>
</evidence>
<feature type="region of interest" description="Disordered" evidence="10">
    <location>
        <begin position="786"/>
        <end position="812"/>
    </location>
</feature>
<keyword evidence="6 11" id="KW-0472">Membrane</keyword>
<name>A0A310SPC6_9HYME</name>
<dbReference type="Pfam" id="PF01392">
    <property type="entry name" value="Fz"/>
    <property type="match status" value="1"/>
</dbReference>
<comment type="subcellular location">
    <subcellularLocation>
        <location evidence="1">Membrane</location>
        <topology evidence="1">Multi-pass membrane protein</topology>
    </subcellularLocation>
</comment>
<dbReference type="GO" id="GO:0017147">
    <property type="term" value="F:Wnt-protein binding"/>
    <property type="evidence" value="ECO:0007669"/>
    <property type="project" value="TreeGrafter"/>
</dbReference>
<evidence type="ECO:0000256" key="9">
    <source>
        <dbReference type="PROSITE-ProRule" id="PRU00090"/>
    </source>
</evidence>
<keyword evidence="7 9" id="KW-1015">Disulfide bond</keyword>
<feature type="region of interest" description="Disordered" evidence="10">
    <location>
        <begin position="855"/>
        <end position="899"/>
    </location>
</feature>
<dbReference type="AlphaFoldDB" id="A0A310SPC6"/>
<dbReference type="SMART" id="SM01330">
    <property type="entry name" value="Frizzled"/>
    <property type="match status" value="1"/>
</dbReference>
<dbReference type="Gene3D" id="1.20.1070.10">
    <property type="entry name" value="Rhodopsin 7-helix transmembrane proteins"/>
    <property type="match status" value="1"/>
</dbReference>
<dbReference type="PROSITE" id="PS50038">
    <property type="entry name" value="FZ"/>
    <property type="match status" value="1"/>
</dbReference>
<feature type="transmembrane region" description="Helical" evidence="11">
    <location>
        <begin position="484"/>
        <end position="509"/>
    </location>
</feature>
<dbReference type="PRINTS" id="PR00489">
    <property type="entry name" value="FRIZZLED"/>
</dbReference>